<dbReference type="Pfam" id="PF09004">
    <property type="entry name" value="ALKBH8_N"/>
    <property type="match status" value="1"/>
</dbReference>
<dbReference type="PANTHER" id="PTHR23344:SF49">
    <property type="entry name" value="GLYCEROPHOSPHODIESTER PHOSPHODIESTERASE DOMAIN-CONTAINING 5A"/>
    <property type="match status" value="1"/>
</dbReference>
<dbReference type="AlphaFoldDB" id="A0AAV6HCP7"/>
<evidence type="ECO:0000259" key="9">
    <source>
        <dbReference type="PROSITE" id="PS51704"/>
    </source>
</evidence>
<evidence type="ECO:0000256" key="5">
    <source>
        <dbReference type="ARBA" id="ARBA00022989"/>
    </source>
</evidence>
<evidence type="ECO:0000313" key="11">
    <source>
        <dbReference type="Proteomes" id="UP000823561"/>
    </source>
</evidence>
<comment type="caution">
    <text evidence="10">The sequence shown here is derived from an EMBL/GenBank/DDBJ whole genome shotgun (WGS) entry which is preliminary data.</text>
</comment>
<keyword evidence="4" id="KW-0378">Hydrolase</keyword>
<dbReference type="GO" id="GO:0005886">
    <property type="term" value="C:plasma membrane"/>
    <property type="evidence" value="ECO:0007669"/>
    <property type="project" value="TreeGrafter"/>
</dbReference>
<dbReference type="Pfam" id="PF03009">
    <property type="entry name" value="GDPD"/>
    <property type="match status" value="1"/>
</dbReference>
<dbReference type="SUPFAM" id="SSF51695">
    <property type="entry name" value="PLC-like phosphodiesterases"/>
    <property type="match status" value="1"/>
</dbReference>
<feature type="transmembrane region" description="Helical" evidence="8">
    <location>
        <begin position="282"/>
        <end position="304"/>
    </location>
</feature>
<keyword evidence="5 8" id="KW-1133">Transmembrane helix</keyword>
<evidence type="ECO:0000256" key="7">
    <source>
        <dbReference type="ARBA" id="ARBA00023180"/>
    </source>
</evidence>
<feature type="transmembrane region" description="Helical" evidence="8">
    <location>
        <begin position="691"/>
        <end position="712"/>
    </location>
</feature>
<protein>
    <recommendedName>
        <fullName evidence="9">GP-PDE domain-containing protein</fullName>
    </recommendedName>
</protein>
<name>A0AAV6HCP7_9TELE</name>
<gene>
    <name evidence="10" type="ORF">AALO_G00034540</name>
</gene>
<evidence type="ECO:0000313" key="10">
    <source>
        <dbReference type="EMBL" id="KAG5285139.1"/>
    </source>
</evidence>
<dbReference type="PANTHER" id="PTHR23344">
    <property type="entry name" value="GLYCEROPHOSPHORYL DIESTER PHOSPHODIESTERASE"/>
    <property type="match status" value="1"/>
</dbReference>
<evidence type="ECO:0000256" key="2">
    <source>
        <dbReference type="ARBA" id="ARBA00007277"/>
    </source>
</evidence>
<dbReference type="PROSITE" id="PS51704">
    <property type="entry name" value="GP_PDE"/>
    <property type="match status" value="1"/>
</dbReference>
<keyword evidence="7" id="KW-0325">Glycoprotein</keyword>
<feature type="domain" description="GP-PDE" evidence="9">
    <location>
        <begin position="423"/>
        <end position="681"/>
    </location>
</feature>
<dbReference type="Proteomes" id="UP000823561">
    <property type="component" value="Chromosome 2"/>
</dbReference>
<evidence type="ECO:0000256" key="6">
    <source>
        <dbReference type="ARBA" id="ARBA00023136"/>
    </source>
</evidence>
<dbReference type="GO" id="GO:0016706">
    <property type="term" value="F:2-oxoglutarate-dependent dioxygenase activity"/>
    <property type="evidence" value="ECO:0007669"/>
    <property type="project" value="InterPro"/>
</dbReference>
<organism evidence="10 11">
    <name type="scientific">Alosa alosa</name>
    <name type="common">allis shad</name>
    <dbReference type="NCBI Taxonomy" id="278164"/>
    <lineage>
        <taxon>Eukaryota</taxon>
        <taxon>Metazoa</taxon>
        <taxon>Chordata</taxon>
        <taxon>Craniata</taxon>
        <taxon>Vertebrata</taxon>
        <taxon>Euteleostomi</taxon>
        <taxon>Actinopterygii</taxon>
        <taxon>Neopterygii</taxon>
        <taxon>Teleostei</taxon>
        <taxon>Clupei</taxon>
        <taxon>Clupeiformes</taxon>
        <taxon>Clupeoidei</taxon>
        <taxon>Clupeidae</taxon>
        <taxon>Alosa</taxon>
    </lineage>
</organism>
<evidence type="ECO:0000256" key="1">
    <source>
        <dbReference type="ARBA" id="ARBA00004141"/>
    </source>
</evidence>
<dbReference type="Gene3D" id="3.20.20.190">
    <property type="entry name" value="Phosphatidylinositol (PI) phosphodiesterase"/>
    <property type="match status" value="1"/>
</dbReference>
<keyword evidence="6 8" id="KW-0472">Membrane</keyword>
<feature type="transmembrane region" description="Helical" evidence="8">
    <location>
        <begin position="356"/>
        <end position="378"/>
    </location>
</feature>
<feature type="transmembrane region" description="Helical" evidence="8">
    <location>
        <begin position="238"/>
        <end position="257"/>
    </location>
</feature>
<keyword evidence="3 8" id="KW-0812">Transmembrane</keyword>
<proteinExistence type="inferred from homology"/>
<dbReference type="EMBL" id="JADWDJ010000002">
    <property type="protein sequence ID" value="KAG5285139.1"/>
    <property type="molecule type" value="Genomic_DNA"/>
</dbReference>
<dbReference type="InterPro" id="IPR015095">
    <property type="entry name" value="AlkB_hom8_N"/>
</dbReference>
<dbReference type="GO" id="GO:0006629">
    <property type="term" value="P:lipid metabolic process"/>
    <property type="evidence" value="ECO:0007669"/>
    <property type="project" value="InterPro"/>
</dbReference>
<comment type="similarity">
    <text evidence="2">Belongs to the glycerophosphoryl diester phosphodiesterase family.</text>
</comment>
<evidence type="ECO:0000256" key="8">
    <source>
        <dbReference type="SAM" id="Phobius"/>
    </source>
</evidence>
<evidence type="ECO:0000256" key="3">
    <source>
        <dbReference type="ARBA" id="ARBA00022692"/>
    </source>
</evidence>
<reference evidence="10" key="1">
    <citation type="submission" date="2020-10" db="EMBL/GenBank/DDBJ databases">
        <title>Chromosome-scale genome assembly of the Allis shad, Alosa alosa.</title>
        <authorList>
            <person name="Margot Z."/>
            <person name="Christophe K."/>
            <person name="Cabau C."/>
            <person name="Louis A."/>
            <person name="Berthelot C."/>
            <person name="Parey E."/>
            <person name="Roest Crollius H."/>
            <person name="Montfort J."/>
            <person name="Robinson-Rechavi M."/>
            <person name="Bucao C."/>
            <person name="Bouchez O."/>
            <person name="Gislard M."/>
            <person name="Lluch J."/>
            <person name="Milhes M."/>
            <person name="Lampietro C."/>
            <person name="Lopez Roques C."/>
            <person name="Donnadieu C."/>
            <person name="Braasch I."/>
            <person name="Desvignes T."/>
            <person name="Postlethwait J."/>
            <person name="Bobe J."/>
            <person name="Guiguen Y."/>
        </authorList>
    </citation>
    <scope>NUCLEOTIDE SEQUENCE</scope>
    <source>
        <strain evidence="10">M-15738</strain>
        <tissue evidence="10">Blood</tissue>
    </source>
</reference>
<accession>A0AAV6HCP7</accession>
<feature type="transmembrane region" description="Helical" evidence="8">
    <location>
        <begin position="316"/>
        <end position="336"/>
    </location>
</feature>
<evidence type="ECO:0000256" key="4">
    <source>
        <dbReference type="ARBA" id="ARBA00022801"/>
    </source>
</evidence>
<sequence length="787" mass="89182">MTAATYSNNHIVKFAGDTTLVGLITKGDETQYRLEVDHLTTWCRENNLLLNVSKTKEIVVDFRRGHTQHLPLTIDGAVVERASSTKFLGVHISEDLSWTTNTASLAKRAQRRLYFLRKLRRASAPPAIMTTFYRGTIESILSSCIAVWGGSCTEYNRKALQRIVNTAGRIIGASLPSLKDIYTTHLTPKATKIVSDASHPAHNLFDLLPSGKRYRSLRASRTTRLTNSFIHQAWECTWFFILCCSFFLLLFWSYFWWEAHNDYNEFNWLLYNRSGEWSDGTVPILTTTVVGFTYTTILMGLALCHIALGQQMNLFWIHKVCVLAVLLTTITGVVSIDNLWRTEWDIVIISLQFTGPFLHIGAVVVMTALGWLVAGFVVRGERSRFQMVVVVVYVSVLLALYLAPLAISSSPCVMDKTSLRPRPLVIGRRGAPMLAPENTLMSFNKALQHSVSALEADVAVSLDGVPFLMRDRTLRRTTDVQRVFPLRQSDDASLFTWTELRSLNAGLWFLKDDPFWTVSSMSPRERRRAGNQTVCSLSDLLRLALRANVSVVISLRRPPPGHPRYNLWVNDTLRALRHSGIPLDKVMWTLDVDREQVRRAVPRVQQTSQRKLSLKELRQKGITALTLHYSLALLQDIRQYSGGNVSVNVHTVNDPWLYSVMWCSGVTSVSSEAPNILKDVPQPIWLLSPDVYYLIWIASVLVSFAAVVAICVHQNYHMIRWKMRGLQSYNPEQIMLSAVVRRPSRDVNIMKEKLIFSEISNGVGSTEELSMYAENGYVHYTHSSLLR</sequence>
<dbReference type="GO" id="GO:0008889">
    <property type="term" value="F:glycerophosphodiester phosphodiesterase activity"/>
    <property type="evidence" value="ECO:0007669"/>
    <property type="project" value="TreeGrafter"/>
</dbReference>
<dbReference type="GO" id="GO:0008168">
    <property type="term" value="F:methyltransferase activity"/>
    <property type="evidence" value="ECO:0007669"/>
    <property type="project" value="InterPro"/>
</dbReference>
<dbReference type="GO" id="GO:0045666">
    <property type="term" value="P:positive regulation of neuron differentiation"/>
    <property type="evidence" value="ECO:0007669"/>
    <property type="project" value="TreeGrafter"/>
</dbReference>
<feature type="transmembrane region" description="Helical" evidence="8">
    <location>
        <begin position="385"/>
        <end position="407"/>
    </location>
</feature>
<dbReference type="InterPro" id="IPR030395">
    <property type="entry name" value="GP_PDE_dom"/>
</dbReference>
<dbReference type="InterPro" id="IPR017946">
    <property type="entry name" value="PLC-like_Pdiesterase_TIM-brl"/>
</dbReference>
<comment type="subcellular location">
    <subcellularLocation>
        <location evidence="1">Membrane</location>
        <topology evidence="1">Multi-pass membrane protein</topology>
    </subcellularLocation>
</comment>
<keyword evidence="11" id="KW-1185">Reference proteome</keyword>